<evidence type="ECO:0000256" key="1">
    <source>
        <dbReference type="SAM" id="SignalP"/>
    </source>
</evidence>
<accession>T1DFJ0</accession>
<organism evidence="2">
    <name type="scientific">Psorophora albipes</name>
    <dbReference type="NCBI Taxonomy" id="869069"/>
    <lineage>
        <taxon>Eukaryota</taxon>
        <taxon>Metazoa</taxon>
        <taxon>Ecdysozoa</taxon>
        <taxon>Arthropoda</taxon>
        <taxon>Hexapoda</taxon>
        <taxon>Insecta</taxon>
        <taxon>Pterygota</taxon>
        <taxon>Neoptera</taxon>
        <taxon>Endopterygota</taxon>
        <taxon>Diptera</taxon>
        <taxon>Nematocera</taxon>
        <taxon>Culicoidea</taxon>
        <taxon>Culicidae</taxon>
        <taxon>Culicinae</taxon>
        <taxon>Aedini</taxon>
        <taxon>Psorophora</taxon>
    </lineage>
</organism>
<reference evidence="2" key="1">
    <citation type="journal article" date="2013" name="BMC Genomics">
        <title>A deep insight into the sialotranscriptome of the mosquito, Psorophora albipes.</title>
        <authorList>
            <person name="Chagas A.C."/>
            <person name="Calvo E."/>
            <person name="Rios-Velasquez C.M."/>
            <person name="Pessoa F.A."/>
            <person name="Medeiros J.F."/>
            <person name="Ribeiro J.M."/>
        </authorList>
    </citation>
    <scope>NUCLEOTIDE SEQUENCE</scope>
</reference>
<feature type="signal peptide" evidence="1">
    <location>
        <begin position="1"/>
        <end position="17"/>
    </location>
</feature>
<sequence length="124" mass="12724">MAGLVVLLDAAQEIVTAAGWVDVLDADVDALGQDVSADALVHDDTEGVLGDVVHATGLTVVGLVGHTLVHGTVTLDVDEVTGLVDLHVGRQRDGTVLPEGTGEHVPGTTTITLRVSHFACLVCK</sequence>
<keyword evidence="1" id="KW-0732">Signal</keyword>
<evidence type="ECO:0000313" key="2">
    <source>
        <dbReference type="EMBL" id="JAA94280.1"/>
    </source>
</evidence>
<feature type="chain" id="PRO_5004574631" description="Secreted protein" evidence="1">
    <location>
        <begin position="18"/>
        <end position="124"/>
    </location>
</feature>
<protein>
    <recommendedName>
        <fullName evidence="3">Secreted protein</fullName>
    </recommendedName>
</protein>
<dbReference type="AlphaFoldDB" id="T1DFJ0"/>
<proteinExistence type="evidence at transcript level"/>
<evidence type="ECO:0008006" key="3">
    <source>
        <dbReference type="Google" id="ProtNLM"/>
    </source>
</evidence>
<dbReference type="EMBL" id="GALA01000572">
    <property type="protein sequence ID" value="JAA94280.1"/>
    <property type="molecule type" value="mRNA"/>
</dbReference>
<name>T1DFJ0_9DIPT</name>